<keyword evidence="6" id="KW-1185">Reference proteome</keyword>
<keyword evidence="1 5" id="KW-0378">Hydrolase</keyword>
<reference evidence="6" key="1">
    <citation type="journal article" date="2019" name="Int. J. Syst. Evol. Microbiol.">
        <title>The Global Catalogue of Microorganisms (GCM) 10K type strain sequencing project: providing services to taxonomists for standard genome sequencing and annotation.</title>
        <authorList>
            <consortium name="The Broad Institute Genomics Platform"/>
            <consortium name="The Broad Institute Genome Sequencing Center for Infectious Disease"/>
            <person name="Wu L."/>
            <person name="Ma J."/>
        </authorList>
    </citation>
    <scope>NUCLEOTIDE SEQUENCE [LARGE SCALE GENOMIC DNA]</scope>
    <source>
        <strain evidence="6">CGMCC 4.7192</strain>
    </source>
</reference>
<organism evidence="5 6">
    <name type="scientific">Kiloniella antarctica</name>
    <dbReference type="NCBI Taxonomy" id="1550907"/>
    <lineage>
        <taxon>Bacteria</taxon>
        <taxon>Pseudomonadati</taxon>
        <taxon>Pseudomonadota</taxon>
        <taxon>Alphaproteobacteria</taxon>
        <taxon>Rhodospirillales</taxon>
        <taxon>Kiloniellaceae</taxon>
        <taxon>Kiloniella</taxon>
    </lineage>
</organism>
<comment type="caution">
    <text evidence="5">The sequence shown here is derived from an EMBL/GenBank/DDBJ whole genome shotgun (WGS) entry which is preliminary data.</text>
</comment>
<sequence>MYSVGYAEGNDVDISREHWRENRPRPLAWASWYPADGRDKETPSPQPTITKDAQLSTQQVKFPVVLLSHGTGGRAQGLSWLGTRLAEQGFISIAVSHHGNNCTEPYLAEGFLCWWERARDLSTVIDLLTCREPFVDRLDTSAISAVGFSLGGYTVLSLLGALTNYDLFKDWLASKQLKDTGPKEFPNLSQAIPELMEQSKKFRQSMERQGVSYRDHRIKSAVALAPAPTIRAFEPASLKSISVSVGIMVGQDDKEAAHQDCAVWLKEQNPRMTLELLEKNVGHYVFLPEATPLDLVNEPDIFRDPEGVNRRDIHDRATRFVLATISSP</sequence>
<evidence type="ECO:0000256" key="2">
    <source>
        <dbReference type="ARBA" id="ARBA00022963"/>
    </source>
</evidence>
<dbReference type="PANTHER" id="PTHR10272">
    <property type="entry name" value="PLATELET-ACTIVATING FACTOR ACETYLHYDROLASE"/>
    <property type="match status" value="1"/>
</dbReference>
<dbReference type="PIRSF" id="PIRSF031982">
    <property type="entry name" value="UCP031982_abhydr"/>
    <property type="match status" value="1"/>
</dbReference>
<dbReference type="InterPro" id="IPR016986">
    <property type="entry name" value="UCP031982_abhydr"/>
</dbReference>
<gene>
    <name evidence="5" type="ORF">ACFSKO_09535</name>
</gene>
<evidence type="ECO:0000256" key="4">
    <source>
        <dbReference type="SAM" id="MobiDB-lite"/>
    </source>
</evidence>
<dbReference type="Gene3D" id="3.40.50.1820">
    <property type="entry name" value="alpha/beta hydrolase"/>
    <property type="match status" value="1"/>
</dbReference>
<dbReference type="RefSeq" id="WP_380250865.1">
    <property type="nucleotide sequence ID" value="NZ_JBHUII010000004.1"/>
</dbReference>
<dbReference type="Proteomes" id="UP001597294">
    <property type="component" value="Unassembled WGS sequence"/>
</dbReference>
<dbReference type="InterPro" id="IPR029058">
    <property type="entry name" value="AB_hydrolase_fold"/>
</dbReference>
<dbReference type="SUPFAM" id="SSF53474">
    <property type="entry name" value="alpha/beta-Hydrolases"/>
    <property type="match status" value="1"/>
</dbReference>
<evidence type="ECO:0000256" key="3">
    <source>
        <dbReference type="ARBA" id="ARBA00023098"/>
    </source>
</evidence>
<proteinExistence type="predicted"/>
<keyword evidence="2" id="KW-0442">Lipid degradation</keyword>
<evidence type="ECO:0000313" key="6">
    <source>
        <dbReference type="Proteomes" id="UP001597294"/>
    </source>
</evidence>
<protein>
    <submittedName>
        <fullName evidence="5">Alpha/beta hydrolase family protein</fullName>
    </submittedName>
</protein>
<keyword evidence="3" id="KW-0443">Lipid metabolism</keyword>
<dbReference type="Pfam" id="PF03403">
    <property type="entry name" value="PAF-AH_p_II"/>
    <property type="match status" value="1"/>
</dbReference>
<evidence type="ECO:0000256" key="1">
    <source>
        <dbReference type="ARBA" id="ARBA00022801"/>
    </source>
</evidence>
<feature type="region of interest" description="Disordered" evidence="4">
    <location>
        <begin position="33"/>
        <end position="52"/>
    </location>
</feature>
<dbReference type="EMBL" id="JBHUII010000004">
    <property type="protein sequence ID" value="MFD2205853.1"/>
    <property type="molecule type" value="Genomic_DNA"/>
</dbReference>
<evidence type="ECO:0000313" key="5">
    <source>
        <dbReference type="EMBL" id="MFD2205853.1"/>
    </source>
</evidence>
<dbReference type="GO" id="GO:0016787">
    <property type="term" value="F:hydrolase activity"/>
    <property type="evidence" value="ECO:0007669"/>
    <property type="project" value="UniProtKB-KW"/>
</dbReference>
<name>A0ABW5BIC6_9PROT</name>
<accession>A0ABW5BIC6</accession>
<dbReference type="PANTHER" id="PTHR10272:SF0">
    <property type="entry name" value="PLATELET-ACTIVATING FACTOR ACETYLHYDROLASE"/>
    <property type="match status" value="1"/>
</dbReference>